<name>A0A7J0DEA7_9ERIC</name>
<protein>
    <submittedName>
        <fullName evidence="3">Uncharacterized protein</fullName>
    </submittedName>
</protein>
<evidence type="ECO:0000313" key="3">
    <source>
        <dbReference type="EMBL" id="GFS32684.1"/>
    </source>
</evidence>
<feature type="region of interest" description="Disordered" evidence="1">
    <location>
        <begin position="420"/>
        <end position="447"/>
    </location>
</feature>
<dbReference type="OrthoDB" id="10471569at2759"/>
<keyword evidence="2" id="KW-0472">Membrane</keyword>
<keyword evidence="2" id="KW-1133">Transmembrane helix</keyword>
<evidence type="ECO:0000256" key="1">
    <source>
        <dbReference type="SAM" id="MobiDB-lite"/>
    </source>
</evidence>
<proteinExistence type="predicted"/>
<reference evidence="4" key="1">
    <citation type="submission" date="2019-07" db="EMBL/GenBank/DDBJ databases">
        <title>De Novo Assembly of kiwifruit Actinidia rufa.</title>
        <authorList>
            <person name="Sugita-Konishi S."/>
            <person name="Sato K."/>
            <person name="Mori E."/>
            <person name="Abe Y."/>
            <person name="Kisaki G."/>
            <person name="Hamano K."/>
            <person name="Suezawa K."/>
            <person name="Otani M."/>
            <person name="Fukuda T."/>
            <person name="Manabe T."/>
            <person name="Gomi K."/>
            <person name="Tabuchi M."/>
            <person name="Akimitsu K."/>
            <person name="Kataoka I."/>
        </authorList>
    </citation>
    <scope>NUCLEOTIDE SEQUENCE [LARGE SCALE GENOMIC DNA]</scope>
    <source>
        <strain evidence="4">cv. Fuchu</strain>
    </source>
</reference>
<evidence type="ECO:0000256" key="2">
    <source>
        <dbReference type="SAM" id="Phobius"/>
    </source>
</evidence>
<dbReference type="EMBL" id="BJWL01000169">
    <property type="protein sequence ID" value="GFS32684.1"/>
    <property type="molecule type" value="Genomic_DNA"/>
</dbReference>
<accession>A0A7J0DEA7</accession>
<dbReference type="Proteomes" id="UP000585474">
    <property type="component" value="Unassembled WGS sequence"/>
</dbReference>
<keyword evidence="4" id="KW-1185">Reference proteome</keyword>
<dbReference type="AlphaFoldDB" id="A0A7J0DEA7"/>
<keyword evidence="2" id="KW-0812">Transmembrane</keyword>
<organism evidence="3 4">
    <name type="scientific">Actinidia rufa</name>
    <dbReference type="NCBI Taxonomy" id="165716"/>
    <lineage>
        <taxon>Eukaryota</taxon>
        <taxon>Viridiplantae</taxon>
        <taxon>Streptophyta</taxon>
        <taxon>Embryophyta</taxon>
        <taxon>Tracheophyta</taxon>
        <taxon>Spermatophyta</taxon>
        <taxon>Magnoliopsida</taxon>
        <taxon>eudicotyledons</taxon>
        <taxon>Gunneridae</taxon>
        <taxon>Pentapetalae</taxon>
        <taxon>asterids</taxon>
        <taxon>Ericales</taxon>
        <taxon>Actinidiaceae</taxon>
        <taxon>Actinidia</taxon>
    </lineage>
</organism>
<sequence length="447" mass="49117">MYSLRARLQLNAHLHALTVMSDYRGPLPLAQASSAVIVLSSLNRGTSEVSELALVAVASGDLHPSKMMPTSCLSSVWVYQSAINVRAMFLSLARLRARPSASTVVSHLILGLIWVGTHGCAVATFLNLLLVHDDRAMEKFRATHGITTDVTIEHLRNSELGMTTFGHSRGTTDVCLIISTSPNAVSTNARRSFELPITGRSVVEPEDPALPISISSSNNEHLNDLAHAPPQSVREVEAIGLSSGEANIMRFRNLKKATPATDPLVVPNDFATFYEETSKTMKSLLVIQHVQLSKSDGDLRLHGRALGRAEEGQALSGRWDKYSRQVVEVRFESLLEGWRPCLAELSILEDNLAWNKAALAPKFLESLTPYSPMILPGFDEDEYMNRPDEDEDISEPILARDMAPTNEAANLAEEARKTIAEVYGERSVEETRRDDGEDASRDPPPEL</sequence>
<comment type="caution">
    <text evidence="3">The sequence shown here is derived from an EMBL/GenBank/DDBJ whole genome shotgun (WGS) entry which is preliminary data.</text>
</comment>
<evidence type="ECO:0000313" key="4">
    <source>
        <dbReference type="Proteomes" id="UP000585474"/>
    </source>
</evidence>
<gene>
    <name evidence="3" type="ORF">Acr_00g0024020</name>
</gene>
<feature type="transmembrane region" description="Helical" evidence="2">
    <location>
        <begin position="107"/>
        <end position="131"/>
    </location>
</feature>